<reference evidence="2" key="1">
    <citation type="submission" date="2016-09" db="EMBL/GenBank/DDBJ databases">
        <title>Whole genome sequencing of Salmonella enterica.</title>
        <authorList>
            <person name="Bell R."/>
        </authorList>
    </citation>
    <scope>NUCLEOTIDE SEQUENCE [LARGE SCALE GENOMIC DNA]</scope>
    <source>
        <strain evidence="2">CFSAN044978</strain>
    </source>
</reference>
<dbReference type="EMBL" id="MLZC01000008">
    <property type="protein sequence ID" value="OHG64472.1"/>
    <property type="molecule type" value="Genomic_DNA"/>
</dbReference>
<dbReference type="AlphaFoldDB" id="A0A1S0ZDK6"/>
<evidence type="ECO:0000256" key="1">
    <source>
        <dbReference type="SAM" id="Coils"/>
    </source>
</evidence>
<keyword evidence="1" id="KW-0175">Coiled coil</keyword>
<protein>
    <submittedName>
        <fullName evidence="2">Uncharacterized protein</fullName>
    </submittedName>
</protein>
<comment type="caution">
    <text evidence="2">The sequence shown here is derived from an EMBL/GenBank/DDBJ whole genome shotgun (WGS) entry which is preliminary data.</text>
</comment>
<gene>
    <name evidence="2" type="ORF">A7T00_16620</name>
</gene>
<name>A0A1S0ZDK6_SALET</name>
<evidence type="ECO:0000313" key="2">
    <source>
        <dbReference type="EMBL" id="OHG64472.1"/>
    </source>
</evidence>
<feature type="coiled-coil region" evidence="1">
    <location>
        <begin position="41"/>
        <end position="68"/>
    </location>
</feature>
<organism evidence="2">
    <name type="scientific">Salmonella enterica subsp. enterica serovar Saintpaul</name>
    <dbReference type="NCBI Taxonomy" id="90105"/>
    <lineage>
        <taxon>Bacteria</taxon>
        <taxon>Pseudomonadati</taxon>
        <taxon>Pseudomonadota</taxon>
        <taxon>Gammaproteobacteria</taxon>
        <taxon>Enterobacterales</taxon>
        <taxon>Enterobacteriaceae</taxon>
        <taxon>Salmonella</taxon>
    </lineage>
</organism>
<accession>A0A1S0ZDK6</accession>
<dbReference type="RefSeq" id="WP_058644790.1">
    <property type="nucleotide sequence ID" value="NZ_QWDP01000002.1"/>
</dbReference>
<proteinExistence type="predicted"/>
<sequence>MINPNKTLSQKALAGASFLRMHAKAMAGDDDFFVAIMSEPHTIAANAIEQLVKENAELRAQLIAFQKAANTTVAFDPAKKDSEHTWYTTFTKGARVCLRAHPYQRGTVSNTRIDDRRGHLIFVCFESEFEEDRWVKARNLELVPGK</sequence>